<evidence type="ECO:0000313" key="11">
    <source>
        <dbReference type="Proteomes" id="UP000305131"/>
    </source>
</evidence>
<dbReference type="GO" id="GO:0016491">
    <property type="term" value="F:oxidoreductase activity"/>
    <property type="evidence" value="ECO:0007669"/>
    <property type="project" value="UniProtKB-KW"/>
</dbReference>
<evidence type="ECO:0000256" key="7">
    <source>
        <dbReference type="RuleBase" id="RU000320"/>
    </source>
</evidence>
<keyword evidence="5" id="KW-0560">Oxidoreductase</keyword>
<accession>A0A6C1KGU7</accession>
<comment type="subcellular location">
    <subcellularLocation>
        <location evidence="1">Cell membrane</location>
        <topology evidence="1">Multi-pass membrane protein</topology>
    </subcellularLocation>
    <subcellularLocation>
        <location evidence="7">Membrane</location>
        <topology evidence="7">Multi-pass membrane protein</topology>
    </subcellularLocation>
</comment>
<dbReference type="EMBL" id="VAUP01000022">
    <property type="protein sequence ID" value="TLX42817.1"/>
    <property type="molecule type" value="Genomic_DNA"/>
</dbReference>
<feature type="domain" description="NADH:quinone oxidoreductase/Mrp antiporter transmembrane" evidence="9">
    <location>
        <begin position="141"/>
        <end position="414"/>
    </location>
</feature>
<evidence type="ECO:0000256" key="6">
    <source>
        <dbReference type="ARBA" id="ARBA00023136"/>
    </source>
</evidence>
<dbReference type="GO" id="GO:0042773">
    <property type="term" value="P:ATP synthesis coupled electron transport"/>
    <property type="evidence" value="ECO:0007669"/>
    <property type="project" value="InterPro"/>
</dbReference>
<evidence type="ECO:0000313" key="10">
    <source>
        <dbReference type="EMBL" id="TLX42817.1"/>
    </source>
</evidence>
<dbReference type="InterPro" id="IPR001750">
    <property type="entry name" value="ND/Mrp_TM"/>
</dbReference>
<comment type="caution">
    <text evidence="10">The sequence shown here is derived from an EMBL/GenBank/DDBJ whole genome shotgun (WGS) entry which is preliminary data.</text>
</comment>
<keyword evidence="2" id="KW-1003">Cell membrane</keyword>
<reference evidence="10 11" key="1">
    <citation type="submission" date="2019-05" db="EMBL/GenBank/DDBJ databases">
        <authorList>
            <person name="Zhou X."/>
        </authorList>
    </citation>
    <scope>NUCLEOTIDE SEQUENCE [LARGE SCALE GENOMIC DNA]</scope>
    <source>
        <strain evidence="10 11">DSM 432</strain>
    </source>
</reference>
<dbReference type="GO" id="GO:0005886">
    <property type="term" value="C:plasma membrane"/>
    <property type="evidence" value="ECO:0007669"/>
    <property type="project" value="UniProtKB-SubCell"/>
</dbReference>
<evidence type="ECO:0000256" key="2">
    <source>
        <dbReference type="ARBA" id="ARBA00022475"/>
    </source>
</evidence>
<feature type="transmembrane region" description="Helical" evidence="8">
    <location>
        <begin position="481"/>
        <end position="499"/>
    </location>
</feature>
<dbReference type="AlphaFoldDB" id="A0A6C1KGU7"/>
<evidence type="ECO:0000259" key="9">
    <source>
        <dbReference type="Pfam" id="PF00361"/>
    </source>
</evidence>
<keyword evidence="10" id="KW-0830">Ubiquinone</keyword>
<feature type="transmembrane region" description="Helical" evidence="8">
    <location>
        <begin position="146"/>
        <end position="162"/>
    </location>
</feature>
<sequence>MTADTLAPPLDLSALEPAMPILSEALMVVAIALPLALAFAALVPAVRRALPHVLALVPLPALIAALAVPRGLSVLVAPYPFRFTLALDAPGALLLGGASLLWMTAGAYAMAYLRQDPARPAFMVWWLLTMAGSFAVFLVADVASFYLAYALVSFSAYGLAAHDDTPQARRAGSLYLALTVLGEALLIAAFVMLASGATDANPQIRDAVALLPTSPWKTPILVLILLGFILKMGLFPLHVWMPLAHSVAPVPGSAVLSGVVVKAGVIGLLRFLPEGVPLPGWGAVLCGAGLFTAYYGVAVGLTQTHPKRALAYSTVSQMGVVAAVIGAGILNGTAGTFTIAAFYAANHMLLKGAMFLMVGVAMASSPRRALAAAAVAGLLGLSLAGLPLTGGAMAKYAIKLIVPEGMSGVLLTLSAAGSTLLMARYALLVARSGTEGTPPRGLAVPALILAGLALVLPFLLFEAVTGLPAAVAFAPSALQKGLWPVALGLGLAALLAWRAPRVPEVPAGDILNALGFLGTASRAIMGGAVAADAVLRRWPVAAFALLAIAVLLAATLTFAAVPL</sequence>
<feature type="transmembrane region" description="Helical" evidence="8">
    <location>
        <begin position="336"/>
        <end position="357"/>
    </location>
</feature>
<feature type="transmembrane region" description="Helical" evidence="8">
    <location>
        <begin position="511"/>
        <end position="534"/>
    </location>
</feature>
<feature type="transmembrane region" description="Helical" evidence="8">
    <location>
        <begin position="218"/>
        <end position="241"/>
    </location>
</feature>
<name>A0A6C1KGU7_XANAU</name>
<proteinExistence type="predicted"/>
<feature type="transmembrane region" description="Helical" evidence="8">
    <location>
        <begin position="369"/>
        <end position="388"/>
    </location>
</feature>
<dbReference type="GO" id="GO:0008137">
    <property type="term" value="F:NADH dehydrogenase (ubiquinone) activity"/>
    <property type="evidence" value="ECO:0007669"/>
    <property type="project" value="InterPro"/>
</dbReference>
<dbReference type="Pfam" id="PF00361">
    <property type="entry name" value="Proton_antipo_M"/>
    <property type="match status" value="1"/>
</dbReference>
<feature type="transmembrane region" description="Helical" evidence="8">
    <location>
        <begin position="278"/>
        <end position="297"/>
    </location>
</feature>
<feature type="transmembrane region" description="Helical" evidence="8">
    <location>
        <begin position="53"/>
        <end position="72"/>
    </location>
</feature>
<dbReference type="PRINTS" id="PR01437">
    <property type="entry name" value="NUOXDRDTASE4"/>
</dbReference>
<feature type="transmembrane region" description="Helical" evidence="8">
    <location>
        <begin position="408"/>
        <end position="430"/>
    </location>
</feature>
<feature type="transmembrane region" description="Helical" evidence="8">
    <location>
        <begin position="309"/>
        <end position="330"/>
    </location>
</feature>
<feature type="transmembrane region" description="Helical" evidence="8">
    <location>
        <begin position="25"/>
        <end position="46"/>
    </location>
</feature>
<dbReference type="InterPro" id="IPR003918">
    <property type="entry name" value="NADH_UbQ_OxRdtase"/>
</dbReference>
<evidence type="ECO:0000256" key="5">
    <source>
        <dbReference type="ARBA" id="ARBA00023002"/>
    </source>
</evidence>
<dbReference type="RefSeq" id="WP_138399178.1">
    <property type="nucleotide sequence ID" value="NZ_JBAFVI010000002.1"/>
</dbReference>
<feature type="transmembrane region" description="Helical" evidence="8">
    <location>
        <begin position="540"/>
        <end position="561"/>
    </location>
</feature>
<dbReference type="PANTHER" id="PTHR42682">
    <property type="entry name" value="HYDROGENASE-4 COMPONENT F"/>
    <property type="match status" value="1"/>
</dbReference>
<organism evidence="10 11">
    <name type="scientific">Xanthobacter autotrophicus</name>
    <dbReference type="NCBI Taxonomy" id="280"/>
    <lineage>
        <taxon>Bacteria</taxon>
        <taxon>Pseudomonadati</taxon>
        <taxon>Pseudomonadota</taxon>
        <taxon>Alphaproteobacteria</taxon>
        <taxon>Hyphomicrobiales</taxon>
        <taxon>Xanthobacteraceae</taxon>
        <taxon>Xanthobacter</taxon>
    </lineage>
</organism>
<feature type="transmembrane region" description="Helical" evidence="8">
    <location>
        <begin position="120"/>
        <end position="140"/>
    </location>
</feature>
<keyword evidence="4 8" id="KW-1133">Transmembrane helix</keyword>
<dbReference type="OrthoDB" id="9768329at2"/>
<keyword evidence="3 7" id="KW-0812">Transmembrane</keyword>
<evidence type="ECO:0000256" key="1">
    <source>
        <dbReference type="ARBA" id="ARBA00004651"/>
    </source>
</evidence>
<keyword evidence="6 8" id="KW-0472">Membrane</keyword>
<feature type="transmembrane region" description="Helical" evidence="8">
    <location>
        <begin position="253"/>
        <end position="272"/>
    </location>
</feature>
<dbReference type="PANTHER" id="PTHR42682:SF4">
    <property type="entry name" value="NADH-UBIQUINONE_PLASTOQUINONE"/>
    <property type="match status" value="1"/>
</dbReference>
<feature type="transmembrane region" description="Helical" evidence="8">
    <location>
        <begin position="442"/>
        <end position="461"/>
    </location>
</feature>
<evidence type="ECO:0000256" key="3">
    <source>
        <dbReference type="ARBA" id="ARBA00022692"/>
    </source>
</evidence>
<dbReference type="Proteomes" id="UP000305131">
    <property type="component" value="Unassembled WGS sequence"/>
</dbReference>
<evidence type="ECO:0000256" key="4">
    <source>
        <dbReference type="ARBA" id="ARBA00022989"/>
    </source>
</evidence>
<dbReference type="InterPro" id="IPR052175">
    <property type="entry name" value="ComplexI-like_HydComp"/>
</dbReference>
<evidence type="ECO:0000256" key="8">
    <source>
        <dbReference type="SAM" id="Phobius"/>
    </source>
</evidence>
<feature type="transmembrane region" description="Helical" evidence="8">
    <location>
        <begin position="174"/>
        <end position="198"/>
    </location>
</feature>
<gene>
    <name evidence="10" type="ORF">FBQ73_09085</name>
</gene>
<dbReference type="GeneID" id="95773604"/>
<feature type="transmembrane region" description="Helical" evidence="8">
    <location>
        <begin position="92"/>
        <end position="113"/>
    </location>
</feature>
<protein>
    <submittedName>
        <fullName evidence="10">NADH/ubiquinone/plastoquinone (Complex I)</fullName>
    </submittedName>
</protein>